<accession>A0A4Z2HRI4</accession>
<comment type="caution">
    <text evidence="2">The sequence shown here is derived from an EMBL/GenBank/DDBJ whole genome shotgun (WGS) entry which is preliminary data.</text>
</comment>
<proteinExistence type="predicted"/>
<dbReference type="AlphaFoldDB" id="A0A4Z2HRI4"/>
<evidence type="ECO:0000313" key="2">
    <source>
        <dbReference type="EMBL" id="TNN68449.1"/>
    </source>
</evidence>
<evidence type="ECO:0000313" key="3">
    <source>
        <dbReference type="Proteomes" id="UP000314294"/>
    </source>
</evidence>
<dbReference type="EMBL" id="SRLO01000190">
    <property type="protein sequence ID" value="TNN68449.1"/>
    <property type="molecule type" value="Genomic_DNA"/>
</dbReference>
<protein>
    <submittedName>
        <fullName evidence="2">Uncharacterized protein</fullName>
    </submittedName>
</protein>
<evidence type="ECO:0000256" key="1">
    <source>
        <dbReference type="SAM" id="MobiDB-lite"/>
    </source>
</evidence>
<reference evidence="2 3" key="1">
    <citation type="submission" date="2019-03" db="EMBL/GenBank/DDBJ databases">
        <title>First draft genome of Liparis tanakae, snailfish: a comprehensive survey of snailfish specific genes.</title>
        <authorList>
            <person name="Kim W."/>
            <person name="Song I."/>
            <person name="Jeong J.-H."/>
            <person name="Kim D."/>
            <person name="Kim S."/>
            <person name="Ryu S."/>
            <person name="Song J.Y."/>
            <person name="Lee S.K."/>
        </authorList>
    </citation>
    <scope>NUCLEOTIDE SEQUENCE [LARGE SCALE GENOMIC DNA]</scope>
    <source>
        <tissue evidence="2">Muscle</tissue>
    </source>
</reference>
<dbReference type="Proteomes" id="UP000314294">
    <property type="component" value="Unassembled WGS sequence"/>
</dbReference>
<sequence length="88" mass="9666">MKSSQADGYMSLAESSRMGQMKWSSSSLADSLREEARGPGGRWLGALCWTWGLLTLPSSSMLNIMSSSMMSDVLLTRQEESESGPREQ</sequence>
<gene>
    <name evidence="2" type="ORF">EYF80_021370</name>
</gene>
<feature type="region of interest" description="Disordered" evidence="1">
    <location>
        <begin position="1"/>
        <end position="21"/>
    </location>
</feature>
<keyword evidence="3" id="KW-1185">Reference proteome</keyword>
<organism evidence="2 3">
    <name type="scientific">Liparis tanakae</name>
    <name type="common">Tanaka's snailfish</name>
    <dbReference type="NCBI Taxonomy" id="230148"/>
    <lineage>
        <taxon>Eukaryota</taxon>
        <taxon>Metazoa</taxon>
        <taxon>Chordata</taxon>
        <taxon>Craniata</taxon>
        <taxon>Vertebrata</taxon>
        <taxon>Euteleostomi</taxon>
        <taxon>Actinopterygii</taxon>
        <taxon>Neopterygii</taxon>
        <taxon>Teleostei</taxon>
        <taxon>Neoteleostei</taxon>
        <taxon>Acanthomorphata</taxon>
        <taxon>Eupercaria</taxon>
        <taxon>Perciformes</taxon>
        <taxon>Cottioidei</taxon>
        <taxon>Cottales</taxon>
        <taxon>Liparidae</taxon>
        <taxon>Liparis</taxon>
    </lineage>
</organism>
<name>A0A4Z2HRI4_9TELE</name>